<dbReference type="EMBL" id="JBFRYC010000006">
    <property type="protein sequence ID" value="MEX1662370.1"/>
    <property type="molecule type" value="Genomic_DNA"/>
</dbReference>
<evidence type="ECO:0000259" key="2">
    <source>
        <dbReference type="Pfam" id="PF13116"/>
    </source>
</evidence>
<evidence type="ECO:0000313" key="4">
    <source>
        <dbReference type="Proteomes" id="UP001557465"/>
    </source>
</evidence>
<comment type="caution">
    <text evidence="3">The sequence shown here is derived from an EMBL/GenBank/DDBJ whole genome shotgun (WGS) entry which is preliminary data.</text>
</comment>
<dbReference type="RefSeq" id="WP_368392162.1">
    <property type="nucleotide sequence ID" value="NZ_JBFRYC010000006.1"/>
</dbReference>
<accession>A0ABV3TLA5</accession>
<reference evidence="3 4" key="1">
    <citation type="journal article" date="2011" name="Int. J. Syst. Evol. Microbiol.">
        <title>Zhongshania antarctica gen. nov., sp. nov. and Zhongshania guokunii sp. nov., gammaproteobacteria respectively isolated from coastal attached (fast) ice and surface seawater of the Antarctic.</title>
        <authorList>
            <person name="Li H.J."/>
            <person name="Zhang X.Y."/>
            <person name="Chen C.X."/>
            <person name="Zhang Y.J."/>
            <person name="Gao Z.M."/>
            <person name="Yu Y."/>
            <person name="Chen X.L."/>
            <person name="Chen B."/>
            <person name="Zhang Y.Z."/>
        </authorList>
    </citation>
    <scope>NUCLEOTIDE SEQUENCE [LARGE SCALE GENOMIC DNA]</scope>
    <source>
        <strain evidence="3 4">15-R06ZXC-3</strain>
    </source>
</reference>
<sequence>MSDGDIKNAAQSIEDKLESPSYGRRRGKFGLTLLLIGPFLAIAALFAYLVVTHRPISVPQWMVSQLETRANAALQGRLKISISGGIDLVVTEGLRPRLRARMVQLERPSGLPIAVLPELRATLWTQPLLRGKIEPRSFTIRGASLSLHRLPDGRLDLDLGGGEMFGSLSATSVSDGVEAFEQVFDVPALRNLRTISAEDLQLRMMDERLDRLWRVSQGNVKLVQNAQEISVTLGFDLGDTGPTAKQKPAQVAISMTTQKQGLEASFGAAVTGLPARDLAVQSPALAALGVLDAPISGALRSGLDSTGTLTGLNAMLEIGKGAIKPAPGVQPIEIRSGKLYLNYDRAQQRIALSDLAIDSRAVRLRASGQAYLRDLKNGLPQSLLGQIAISDLQLDPEGLFETPARFSQGAADFKLSLNPFRMDLGQLELTDDKTKISAKGFAAASDKGWRVSLDAGIDQIDQPSLLRLWPPALVPQTRDWVAENVVTGQLRRVRAAVRLQPGVEPRVALNYEFRGADVRVVRTLPPVQQGRGYATIIGSRQALKVEEGHITAPSGGRIEVADTQLVVPDIRIKPAPAVVTLITRSPIPAALSLLDQPPFEFLKKAGMGTDIAKGWAEARSVIKLPLKPNVPADEIGFDVTARLTEVNSDTLVPGRPLRADKLTLHADNAGMVISGKGSLSGARFDAAWDQRFGPAGKGHSNVKGFIEITPAALQAFGVGLPSGMVRGTGWGSIALDLTKDAPTKFTLSSDLKGIALSIPQIGWSKGASSRGKLALSGTLGQPAEISALSLDAPGLAAKGSVDLNKGGALVRARFPSLRIGNWFAGNADLVGQGAGRALNVEVHSGRLDLSKADFGSGGAGAGAGSSKISVALDNVQVSDGIALTGFRGNFTTKPSLTGPFQARINGASPIAGVVVPDKSGRAAVRLQTNDAGAVLAAAGIYRTARGGQGVMVLTPLGQKSYQGQAQIKDLRVKDAPVLASLLSAASGVGLLEQLGGEGILFNTVDASFRLTPKGVSVTRGSAVGVSMGVTMVGNYYPQSGKLDMKGVISPFYLINGIGQIFAKKGEGLFGFSYSLAGSATQPKVSINPLSLLAPGASRELFRAAPPPVLNE</sequence>
<keyword evidence="4" id="KW-1185">Reference proteome</keyword>
<feature type="domain" description="YhdP central" evidence="2">
    <location>
        <begin position="380"/>
        <end position="855"/>
    </location>
</feature>
<proteinExistence type="predicted"/>
<feature type="transmembrane region" description="Helical" evidence="1">
    <location>
        <begin position="29"/>
        <end position="51"/>
    </location>
</feature>
<evidence type="ECO:0000313" key="3">
    <source>
        <dbReference type="EMBL" id="MEX1662370.1"/>
    </source>
</evidence>
<organism evidence="3 4">
    <name type="scientific">Thioclava arctica</name>
    <dbReference type="NCBI Taxonomy" id="3238301"/>
    <lineage>
        <taxon>Bacteria</taxon>
        <taxon>Pseudomonadati</taxon>
        <taxon>Pseudomonadota</taxon>
        <taxon>Alphaproteobacteria</taxon>
        <taxon>Rhodobacterales</taxon>
        <taxon>Paracoccaceae</taxon>
        <taxon>Thioclava</taxon>
    </lineage>
</organism>
<name>A0ABV3TLA5_9RHOB</name>
<keyword evidence="1" id="KW-0812">Transmembrane</keyword>
<evidence type="ECO:0000256" key="1">
    <source>
        <dbReference type="SAM" id="Phobius"/>
    </source>
</evidence>
<protein>
    <recommendedName>
        <fullName evidence="2">YhdP central domain-containing protein</fullName>
    </recommendedName>
</protein>
<dbReference type="Pfam" id="PF13116">
    <property type="entry name" value="YhdP"/>
    <property type="match status" value="1"/>
</dbReference>
<keyword evidence="1" id="KW-1133">Transmembrane helix</keyword>
<gene>
    <name evidence="3" type="ORF">AB4874_12035</name>
</gene>
<dbReference type="InterPro" id="IPR025263">
    <property type="entry name" value="YhdP_central"/>
</dbReference>
<keyword evidence="1" id="KW-0472">Membrane</keyword>
<dbReference type="Proteomes" id="UP001557465">
    <property type="component" value="Unassembled WGS sequence"/>
</dbReference>